<dbReference type="Pfam" id="PF13414">
    <property type="entry name" value="TPR_11"/>
    <property type="match status" value="1"/>
</dbReference>
<accession>A0A1C3RCU2</accession>
<feature type="repeat" description="TPR" evidence="3">
    <location>
        <begin position="309"/>
        <end position="342"/>
    </location>
</feature>
<dbReference type="AlphaFoldDB" id="A0A1C3RCU2"/>
<evidence type="ECO:0000256" key="1">
    <source>
        <dbReference type="ARBA" id="ARBA00022737"/>
    </source>
</evidence>
<proteinExistence type="predicted"/>
<keyword evidence="6" id="KW-1185">Reference proteome</keyword>
<evidence type="ECO:0000256" key="2">
    <source>
        <dbReference type="ARBA" id="ARBA00022803"/>
    </source>
</evidence>
<dbReference type="PROSITE" id="PS50005">
    <property type="entry name" value="TPR"/>
    <property type="match status" value="4"/>
</dbReference>
<dbReference type="Proteomes" id="UP000231658">
    <property type="component" value="Unassembled WGS sequence"/>
</dbReference>
<organism evidence="5 6">
    <name type="scientific">Candidatus Terasakiella magnetica</name>
    <dbReference type="NCBI Taxonomy" id="1867952"/>
    <lineage>
        <taxon>Bacteria</taxon>
        <taxon>Pseudomonadati</taxon>
        <taxon>Pseudomonadota</taxon>
        <taxon>Alphaproteobacteria</taxon>
        <taxon>Rhodospirillales</taxon>
        <taxon>Terasakiellaceae</taxon>
        <taxon>Terasakiella</taxon>
    </lineage>
</organism>
<feature type="repeat" description="TPR" evidence="3">
    <location>
        <begin position="275"/>
        <end position="308"/>
    </location>
</feature>
<feature type="region of interest" description="Disordered" evidence="4">
    <location>
        <begin position="1"/>
        <end position="30"/>
    </location>
</feature>
<keyword evidence="2 3" id="KW-0802">TPR repeat</keyword>
<dbReference type="PANTHER" id="PTHR44858">
    <property type="entry name" value="TETRATRICOPEPTIDE REPEAT PROTEIN 6"/>
    <property type="match status" value="1"/>
</dbReference>
<dbReference type="EMBL" id="FLYE01000001">
    <property type="protein sequence ID" value="SCA55099.1"/>
    <property type="molecule type" value="Genomic_DNA"/>
</dbReference>
<dbReference type="SMART" id="SM00028">
    <property type="entry name" value="TPR"/>
    <property type="match status" value="10"/>
</dbReference>
<sequence>MSAFSSLNDQAQENEPSEEGVDSKDKDGAQKPAPISVSLSLAAAIRAHKKGKMEKAVQIYSGILRKYPDHADANYLLGVAAFERGLREDAIAMIEKAIETEPTNASYYGKLGEILTLMGYVERADDAYGKAAELAPEDVRFHLGRAQILERNGEIERALKQYRHILDNWDESYEAYYRCAAIEARRGMRDEARVHAKRALEIKPEYAEAHFLYALLSLGNGDVKLARKHFYAASKYSQKRSDYHMKVASKLMQLNDYDGALQALRCETKLKPNSAQAYCLMGDCLSAKKEYDGAVLSYDRAIENDPAYALAYANRGLALRAVGHVNEAHDSCQKAVQIAPTDWQALNALGVLLREDDKLIDAIDRLGKAVRYAPDQMRPCVELALAYQDNLDLDNALHHIREAHALAPKDSEVKFRLAQIQLQSGNWAEGWKNYEARKRLPTYKPLLSKQDLSAPEWDGKPMAESRIVLYVENGFSEAIQFMRFIPMVKERISDIYIACQKDLARLFAAVEGVSGVIPQDTPLPRHDVQASLNSLPHLLKIQSFADVPVFSPYMSASTKDVKLWQDRIAKDATARKVGLVWQGDKSYRKDSRRSPGIWPFSRLFYMRDLDFFGMQVGDGSDVLADPQLAKVVRNYGIDLLDFADTAALIEALDLVITCDTAVAHLAGAMGKPVWMVLPYACDWRWGVPIGGQGVTSEWYPSMTLYRQSVHGDWADVFARLGQELDNFNA</sequence>
<feature type="compositionally biased region" description="Polar residues" evidence="4">
    <location>
        <begin position="1"/>
        <end position="14"/>
    </location>
</feature>
<feature type="repeat" description="TPR" evidence="3">
    <location>
        <begin position="105"/>
        <end position="138"/>
    </location>
</feature>
<dbReference type="Pfam" id="PF13432">
    <property type="entry name" value="TPR_16"/>
    <property type="match status" value="2"/>
</dbReference>
<dbReference type="SUPFAM" id="SSF48452">
    <property type="entry name" value="TPR-like"/>
    <property type="match status" value="2"/>
</dbReference>
<evidence type="ECO:0000256" key="3">
    <source>
        <dbReference type="PROSITE-ProRule" id="PRU00339"/>
    </source>
</evidence>
<dbReference type="SUPFAM" id="SSF53756">
    <property type="entry name" value="UDP-Glycosyltransferase/glycogen phosphorylase"/>
    <property type="match status" value="1"/>
</dbReference>
<dbReference type="InterPro" id="IPR050498">
    <property type="entry name" value="Ycf3"/>
</dbReference>
<dbReference type="InterPro" id="IPR002201">
    <property type="entry name" value="Glyco_trans_9"/>
</dbReference>
<dbReference type="GO" id="GO:0016757">
    <property type="term" value="F:glycosyltransferase activity"/>
    <property type="evidence" value="ECO:0007669"/>
    <property type="project" value="InterPro"/>
</dbReference>
<dbReference type="InterPro" id="IPR011990">
    <property type="entry name" value="TPR-like_helical_dom_sf"/>
</dbReference>
<keyword evidence="1" id="KW-0677">Repeat</keyword>
<dbReference type="Gene3D" id="1.25.40.10">
    <property type="entry name" value="Tetratricopeptide repeat domain"/>
    <property type="match status" value="3"/>
</dbReference>
<reference evidence="5 6" key="1">
    <citation type="submission" date="2016-07" db="EMBL/GenBank/DDBJ databases">
        <authorList>
            <person name="Lefevre C.T."/>
        </authorList>
    </citation>
    <scope>NUCLEOTIDE SEQUENCE [LARGE SCALE GENOMIC DNA]</scope>
    <source>
        <strain evidence="5">PR1</strain>
    </source>
</reference>
<dbReference type="Gene3D" id="3.40.50.2000">
    <property type="entry name" value="Glycogen Phosphorylase B"/>
    <property type="match status" value="1"/>
</dbReference>
<evidence type="ECO:0000256" key="4">
    <source>
        <dbReference type="SAM" id="MobiDB-lite"/>
    </source>
</evidence>
<protein>
    <submittedName>
        <fullName evidence="5">Uncharacterized protein</fullName>
    </submittedName>
</protein>
<dbReference type="Pfam" id="PF01075">
    <property type="entry name" value="Glyco_transf_9"/>
    <property type="match status" value="1"/>
</dbReference>
<dbReference type="Pfam" id="PF14559">
    <property type="entry name" value="TPR_19"/>
    <property type="match status" value="1"/>
</dbReference>
<dbReference type="STRING" id="1867952.MTBPR1_10346"/>
<evidence type="ECO:0000313" key="5">
    <source>
        <dbReference type="EMBL" id="SCA55099.1"/>
    </source>
</evidence>
<feature type="repeat" description="TPR" evidence="3">
    <location>
        <begin position="71"/>
        <end position="104"/>
    </location>
</feature>
<dbReference type="RefSeq" id="WP_069185812.1">
    <property type="nucleotide sequence ID" value="NZ_FLYE01000001.1"/>
</dbReference>
<dbReference type="OrthoDB" id="6193797at2"/>
<dbReference type="PANTHER" id="PTHR44858:SF18">
    <property type="entry name" value="TETRATRICOPEPTIDE REPEAT (TPR) PROTEIN"/>
    <property type="match status" value="1"/>
</dbReference>
<name>A0A1C3RCU2_9PROT</name>
<dbReference type="InterPro" id="IPR019734">
    <property type="entry name" value="TPR_rpt"/>
</dbReference>
<evidence type="ECO:0000313" key="6">
    <source>
        <dbReference type="Proteomes" id="UP000231658"/>
    </source>
</evidence>
<gene>
    <name evidence="5" type="ORF">MTBPR1_10346</name>
</gene>